<accession>A0A8R2JL79</accession>
<keyword evidence="3" id="KW-1185">Reference proteome</keyword>
<dbReference type="RefSeq" id="XP_029341393.1">
    <property type="nucleotide sequence ID" value="XM_029485533.1"/>
</dbReference>
<dbReference type="EnsemblMetazoa" id="XM_029485533.1">
    <property type="protein sequence ID" value="XP_029341393.1"/>
    <property type="gene ID" value="LOC115033259"/>
</dbReference>
<proteinExistence type="predicted"/>
<evidence type="ECO:0000259" key="1">
    <source>
        <dbReference type="Pfam" id="PF20700"/>
    </source>
</evidence>
<dbReference type="OrthoDB" id="10069847at2759"/>
<dbReference type="AlphaFoldDB" id="A0A8R2JL79"/>
<evidence type="ECO:0000313" key="2">
    <source>
        <dbReference type="EnsemblMetazoa" id="XP_029341393.1"/>
    </source>
</evidence>
<dbReference type="GeneID" id="115033259"/>
<dbReference type="Pfam" id="PF20700">
    <property type="entry name" value="Mutator"/>
    <property type="match status" value="1"/>
</dbReference>
<name>A0A8R2JL79_ACYPI</name>
<dbReference type="Proteomes" id="UP000007819">
    <property type="component" value="Chromosome X"/>
</dbReference>
<reference evidence="3" key="1">
    <citation type="submission" date="2010-06" db="EMBL/GenBank/DDBJ databases">
        <authorList>
            <person name="Jiang H."/>
            <person name="Abraham K."/>
            <person name="Ali S."/>
            <person name="Alsbrooks S.L."/>
            <person name="Anim B.N."/>
            <person name="Anosike U.S."/>
            <person name="Attaway T."/>
            <person name="Bandaranaike D.P."/>
            <person name="Battles P.K."/>
            <person name="Bell S.N."/>
            <person name="Bell A.V."/>
            <person name="Beltran B."/>
            <person name="Bickham C."/>
            <person name="Bustamante Y."/>
            <person name="Caleb T."/>
            <person name="Canada A."/>
            <person name="Cardenas V."/>
            <person name="Carter K."/>
            <person name="Chacko J."/>
            <person name="Chandrabose M.N."/>
            <person name="Chavez D."/>
            <person name="Chavez A."/>
            <person name="Chen L."/>
            <person name="Chu H.-S."/>
            <person name="Claassen K.J."/>
            <person name="Cockrell R."/>
            <person name="Collins M."/>
            <person name="Cooper J.A."/>
            <person name="Cree A."/>
            <person name="Curry S.M."/>
            <person name="Da Y."/>
            <person name="Dao M.D."/>
            <person name="Das B."/>
            <person name="Davila M.-L."/>
            <person name="Davy-Carroll L."/>
            <person name="Denson S."/>
            <person name="Dinh H."/>
            <person name="Ebong V.E."/>
            <person name="Edwards J.R."/>
            <person name="Egan A."/>
            <person name="El-Daye J."/>
            <person name="Escobedo L."/>
            <person name="Fernandez S."/>
            <person name="Fernando P.R."/>
            <person name="Flagg N."/>
            <person name="Forbes L.D."/>
            <person name="Fowler R.G."/>
            <person name="Fu Q."/>
            <person name="Gabisi R.A."/>
            <person name="Ganer J."/>
            <person name="Garbino Pronczuk A."/>
            <person name="Garcia R.M."/>
            <person name="Garner T."/>
            <person name="Garrett T.E."/>
            <person name="Gonzalez D.A."/>
            <person name="Hamid H."/>
            <person name="Hawkins E.S."/>
            <person name="Hirani K."/>
            <person name="Hogues M.E."/>
            <person name="Hollins B."/>
            <person name="Hsiao C.-H."/>
            <person name="Jabil R."/>
            <person name="James M.L."/>
            <person name="Jhangiani S.N."/>
            <person name="Johnson B."/>
            <person name="Johnson Q."/>
            <person name="Joshi V."/>
            <person name="Kalu J.B."/>
            <person name="Kam C."/>
            <person name="Kashfia A."/>
            <person name="Keebler J."/>
            <person name="Kisamo H."/>
            <person name="Kovar C.L."/>
            <person name="Lago L.A."/>
            <person name="Lai C.-Y."/>
            <person name="Laidlaw J."/>
            <person name="Lara F."/>
            <person name="Le T.-K."/>
            <person name="Lee S.L."/>
            <person name="Legall F.H."/>
            <person name="Lemon S.J."/>
            <person name="Lewis L.R."/>
            <person name="Li B."/>
            <person name="Liu Y."/>
            <person name="Liu Y.-S."/>
            <person name="Lopez J."/>
            <person name="Lozado R.J."/>
            <person name="Lu J."/>
            <person name="Madu R.C."/>
            <person name="Maheshwari M."/>
            <person name="Maheshwari R."/>
            <person name="Malloy K."/>
            <person name="Martinez E."/>
            <person name="Mathew T."/>
            <person name="Mercado I.C."/>
            <person name="Mercado C."/>
            <person name="Meyer B."/>
            <person name="Montgomery K."/>
            <person name="Morgan M.B."/>
            <person name="Munidasa M."/>
            <person name="Nazareth L.V."/>
            <person name="Nelson J."/>
            <person name="Ng B.M."/>
            <person name="Nguyen N.B."/>
            <person name="Nguyen P.Q."/>
            <person name="Nguyen T."/>
            <person name="Obregon M."/>
            <person name="Okwuonu G.O."/>
            <person name="Onwere C.G."/>
            <person name="Orozco G."/>
            <person name="Parra A."/>
            <person name="Patel S."/>
            <person name="Patil S."/>
            <person name="Perez A."/>
            <person name="Perez Y."/>
            <person name="Pham C."/>
            <person name="Primus E.L."/>
            <person name="Pu L.-L."/>
            <person name="Puazo M."/>
            <person name="Qin X."/>
            <person name="Quiroz J.B."/>
            <person name="Reese J."/>
            <person name="Richards S."/>
            <person name="Rives C.M."/>
            <person name="Robberts R."/>
            <person name="Ruiz S.J."/>
            <person name="Ruiz M.J."/>
            <person name="Santibanez J."/>
            <person name="Schneider B.W."/>
            <person name="Sisson I."/>
            <person name="Smith M."/>
            <person name="Sodergren E."/>
            <person name="Song X.-Z."/>
            <person name="Song B.B."/>
            <person name="Summersgill H."/>
            <person name="Thelus R."/>
            <person name="Thornton R.D."/>
            <person name="Trejos Z.Y."/>
            <person name="Usmani K."/>
            <person name="Vattathil S."/>
            <person name="Villasana D."/>
            <person name="Walker D.L."/>
            <person name="Wang S."/>
            <person name="Wang K."/>
            <person name="White C.S."/>
            <person name="Williams A.C."/>
            <person name="Williamson J."/>
            <person name="Wilson K."/>
            <person name="Woghiren I.O."/>
            <person name="Woodworth J.R."/>
            <person name="Worley K.C."/>
            <person name="Wright R.A."/>
            <person name="Wu W."/>
            <person name="Young L."/>
            <person name="Zhang L."/>
            <person name="Zhang J."/>
            <person name="Zhu Y."/>
            <person name="Muzny D.M."/>
            <person name="Weinstock G."/>
            <person name="Gibbs R.A."/>
        </authorList>
    </citation>
    <scope>NUCLEOTIDE SEQUENCE [LARGE SCALE GENOMIC DNA]</scope>
    <source>
        <strain evidence="3">LSR1</strain>
    </source>
</reference>
<protein>
    <recommendedName>
        <fullName evidence="1">Mutator-like transposase domain-containing protein</fullName>
    </recommendedName>
</protein>
<reference evidence="2" key="2">
    <citation type="submission" date="2022-06" db="UniProtKB">
        <authorList>
            <consortium name="EnsemblMetazoa"/>
        </authorList>
    </citation>
    <scope>IDENTIFICATION</scope>
</reference>
<feature type="domain" description="Mutator-like transposase" evidence="1">
    <location>
        <begin position="1"/>
        <end position="157"/>
    </location>
</feature>
<sequence>MKLGIGHTQLTEFAAFIYVPSLSCSGYVQLQSNAAKAVSEVACDEIKKAGEEERKLAIQHGDIDIDGVPMITVVADGQWSKRSYKTKYDALSGVATIIGYRTKKVLFIGIRNKYCVICQRSESKNENSINQHECFLNWTKASTSMEADGIVRKLFEKCGNAWTKI</sequence>
<dbReference type="KEGG" id="api:115033259"/>
<organism evidence="2 3">
    <name type="scientific">Acyrthosiphon pisum</name>
    <name type="common">Pea aphid</name>
    <dbReference type="NCBI Taxonomy" id="7029"/>
    <lineage>
        <taxon>Eukaryota</taxon>
        <taxon>Metazoa</taxon>
        <taxon>Ecdysozoa</taxon>
        <taxon>Arthropoda</taxon>
        <taxon>Hexapoda</taxon>
        <taxon>Insecta</taxon>
        <taxon>Pterygota</taxon>
        <taxon>Neoptera</taxon>
        <taxon>Paraneoptera</taxon>
        <taxon>Hemiptera</taxon>
        <taxon>Sternorrhyncha</taxon>
        <taxon>Aphidomorpha</taxon>
        <taxon>Aphidoidea</taxon>
        <taxon>Aphididae</taxon>
        <taxon>Macrosiphini</taxon>
        <taxon>Acyrthosiphon</taxon>
    </lineage>
</organism>
<evidence type="ECO:0000313" key="3">
    <source>
        <dbReference type="Proteomes" id="UP000007819"/>
    </source>
</evidence>
<dbReference type="InterPro" id="IPR049012">
    <property type="entry name" value="Mutator_transp_dom"/>
</dbReference>